<dbReference type="AlphaFoldDB" id="A0A6J8EF02"/>
<dbReference type="OrthoDB" id="77878at2759"/>
<dbReference type="InterPro" id="IPR008547">
    <property type="entry name" value="DUF829_TMEM53"/>
</dbReference>
<dbReference type="EMBL" id="CACVKT020008786">
    <property type="protein sequence ID" value="CAC5417641.1"/>
    <property type="molecule type" value="Genomic_DNA"/>
</dbReference>
<name>A0A6J8EF02_MYTCO</name>
<dbReference type="PANTHER" id="PTHR20908:SF4">
    <property type="entry name" value="SI:DKEY-5I3.5"/>
    <property type="match status" value="1"/>
</dbReference>
<proteinExistence type="predicted"/>
<organism evidence="1 2">
    <name type="scientific">Mytilus coruscus</name>
    <name type="common">Sea mussel</name>
    <dbReference type="NCBI Taxonomy" id="42192"/>
    <lineage>
        <taxon>Eukaryota</taxon>
        <taxon>Metazoa</taxon>
        <taxon>Spiralia</taxon>
        <taxon>Lophotrochozoa</taxon>
        <taxon>Mollusca</taxon>
        <taxon>Bivalvia</taxon>
        <taxon>Autobranchia</taxon>
        <taxon>Pteriomorphia</taxon>
        <taxon>Mytilida</taxon>
        <taxon>Mytiloidea</taxon>
        <taxon>Mytilidae</taxon>
        <taxon>Mytilinae</taxon>
        <taxon>Mytilus</taxon>
    </lineage>
</organism>
<dbReference type="GO" id="GO:0017171">
    <property type="term" value="F:serine hydrolase activity"/>
    <property type="evidence" value="ECO:0007669"/>
    <property type="project" value="TreeGrafter"/>
</dbReference>
<keyword evidence="2" id="KW-1185">Reference proteome</keyword>
<evidence type="ECO:0000313" key="1">
    <source>
        <dbReference type="EMBL" id="CAC5417641.1"/>
    </source>
</evidence>
<gene>
    <name evidence="1" type="ORF">MCOR_50130</name>
</gene>
<protein>
    <recommendedName>
        <fullName evidence="3">Transmembrane protein 53</fullName>
    </recommendedName>
</protein>
<dbReference type="Proteomes" id="UP000507470">
    <property type="component" value="Unassembled WGS sequence"/>
</dbReference>
<sequence length="295" mass="34608">MFVYLVIRKIYRMRDLKVTTVTTASLQLREYPKLPPPKDIAKETLVIFFSWLGASQKAIDKYFELYHSLGYDILHVPGNVKHFAWPPTSVNLARTVLDYVCTELSHYRFLLIHSTSIGSYNYTSCLMEMNRNPLKYWNFSVRLVGNVFDSITYGSYERMRISVSYGLTKSSFIRVLIQQLLALYFIVTKSITVDFYKEGMKTFKEQQAQVPSIFFYCKNDPLCDHSLTDVMVSDWHKRMTPPVLNVCWDSSVHAGHLFKHKDEYLTYHESFMEAVRNFQTEKRGKTHKLHNKSKL</sequence>
<evidence type="ECO:0008006" key="3">
    <source>
        <dbReference type="Google" id="ProtNLM"/>
    </source>
</evidence>
<dbReference type="Pfam" id="PF05705">
    <property type="entry name" value="DUF829"/>
    <property type="match status" value="1"/>
</dbReference>
<reference evidence="1 2" key="1">
    <citation type="submission" date="2020-06" db="EMBL/GenBank/DDBJ databases">
        <authorList>
            <person name="Li R."/>
            <person name="Bekaert M."/>
        </authorList>
    </citation>
    <scope>NUCLEOTIDE SEQUENCE [LARGE SCALE GENOMIC DNA]</scope>
    <source>
        <strain evidence="2">wild</strain>
    </source>
</reference>
<evidence type="ECO:0000313" key="2">
    <source>
        <dbReference type="Proteomes" id="UP000507470"/>
    </source>
</evidence>
<dbReference type="PANTHER" id="PTHR20908">
    <property type="entry name" value="LD15586P"/>
    <property type="match status" value="1"/>
</dbReference>
<accession>A0A6J8EF02</accession>